<dbReference type="PANTHER" id="PTHR13318">
    <property type="entry name" value="PARTNER OF PAIRED, ISOFORM B-RELATED"/>
    <property type="match status" value="1"/>
</dbReference>
<sequence>MPTNEQWLSSFDWDSRPFLGLPNSAMERICRFLPTQKALYTACLIHPRWLKAATDVLWEAPELRDPESFRLFAESVKNHKKSALVVKRLSLCLRDEEHQTVFRPIMDSELERHSYNHVRILTRSFLIHNMAQQCEKIRSYKIYGWGLEPMMLGTLDTILTDLESLTLVGSNPSFQGVFIQRSLLSKLKELRLDGRFPISPQFAKVISERALALESLQVSLAGMERVSLISLCSGKLDLRKLILTQATHLTEADVQGVLDSFPNLTELTLHGTTWISANTIVSVVTSCPSLCKLEIRADPASLKIPITATRMTQDLDIEPLNLKQLLIENLNVPEDIINALASRCPSLTTLGLKNCHSINDDSLVPLVERANRLTTLHLIACPDITESILHHLCKGPSRNTINHIHIEQCGNISPRAIYQLCCQCSKHLRHVRLVGYRNIAKSPIKDFAIERPGNISNVRNDAAIVITLDESNIDAMVNTDMSSEPELMSLPESRYLSGAHIVSLARILNMDVSTLENALDRAQNEDQPWNQDIGFANDVNGYPSGNEGISKRSSRVAALKASSGVGGGGGGQRPTTPGLWATANEAAITQHIPGSIRQQHAIQQPSSNAPYTERMKPLSPVHSESPAQQEEESAFEFEEQEYSNDDSYEEEDEEDEDEERYDNDEEEEEVYQVHMRPEDVQRNNKSMYQVPDEVTPQPQQPQPQPLTTQLPPMMNEWPSLSASNRKKQQEVDLGGWGSTTTVPWAQKASGQVQDQQEQSWKPHTLEQYENTWQQKALETTITQASRRRPVAGKVKTMENDGWGTPKNYVAWDDLRVQGYAHDVLERQKSNVYWEKSSNGEWRVLNPKAPPQERPAAMPSPRLQSSHAERSTPAPLSAAEWPTIQKAASQSPHQRQQQSPSQQLQQPPPSTKKPFPPELCSDDEEVIDWDEDDGVTINTSPQFASRTLPSKAPPTKPANVQNRPKSPRPTPSHTRTNNRRVDTPPTTYAGRWNEPIDFDQPLRPNEQQQSPQQRVTQPSSTSTPEFDFLIDTSDTVKKTVEDPTIYKSPRQPAGMELSSIWQDMSDLNAPSSTTATESHHQQQQAPESSDSHSETDGGGDGILQPTRTIVDNNSLLDTSEDLMSTTSTLSQRLPDSTTGTMTPLVPERISTSQSKGREEPSKQTTPTPSPSPPSPSPPQQPQPMQSDAVQKDEKDEEKKESGSSSPSPKSIVYRVNLSLGGSQEQSVLTVYENQALRDAITEYCIEHNVDLCHVDILAEKLQQGYRNAVTRRILKKGVRNESKKKKKKRQQQTGSPTTDDTTVNDASSSPLSNNSPTNIPNNELL</sequence>
<dbReference type="Pfam" id="PF25372">
    <property type="entry name" value="DUF7885"/>
    <property type="match status" value="1"/>
</dbReference>
<accession>A0AAD7UVB9</accession>
<dbReference type="GO" id="GO:0019005">
    <property type="term" value="C:SCF ubiquitin ligase complex"/>
    <property type="evidence" value="ECO:0007669"/>
    <property type="project" value="TreeGrafter"/>
</dbReference>
<dbReference type="RefSeq" id="XP_058338074.1">
    <property type="nucleotide sequence ID" value="XM_058491179.1"/>
</dbReference>
<protein>
    <recommendedName>
        <fullName evidence="2">F-box/LRR-repeat protein 15-like leucin rich repeat domain-containing protein</fullName>
    </recommendedName>
</protein>
<evidence type="ECO:0000259" key="2">
    <source>
        <dbReference type="Pfam" id="PF25372"/>
    </source>
</evidence>
<feature type="compositionally biased region" description="Polar residues" evidence="1">
    <location>
        <begin position="1104"/>
        <end position="1140"/>
    </location>
</feature>
<feature type="region of interest" description="Disordered" evidence="1">
    <location>
        <begin position="595"/>
        <end position="762"/>
    </location>
</feature>
<feature type="compositionally biased region" description="Pro residues" evidence="1">
    <location>
        <begin position="905"/>
        <end position="916"/>
    </location>
</feature>
<feature type="compositionally biased region" description="Pro residues" evidence="1">
    <location>
        <begin position="1166"/>
        <end position="1180"/>
    </location>
</feature>
<evidence type="ECO:0000313" key="3">
    <source>
        <dbReference type="EMBL" id="KAJ8653160.1"/>
    </source>
</evidence>
<feature type="compositionally biased region" description="Low complexity" evidence="1">
    <location>
        <begin position="1306"/>
        <end position="1324"/>
    </location>
</feature>
<feature type="compositionally biased region" description="Low complexity" evidence="1">
    <location>
        <begin position="888"/>
        <end position="904"/>
    </location>
</feature>
<feature type="compositionally biased region" description="Polar residues" evidence="1">
    <location>
        <begin position="1290"/>
        <end position="1305"/>
    </location>
</feature>
<feature type="compositionally biased region" description="Acidic residues" evidence="1">
    <location>
        <begin position="629"/>
        <end position="670"/>
    </location>
</feature>
<feature type="region of interest" description="Disordered" evidence="1">
    <location>
        <begin position="780"/>
        <end position="807"/>
    </location>
</feature>
<dbReference type="GeneID" id="83218610"/>
<name>A0AAD7UVB9_9FUNG</name>
<dbReference type="Gene3D" id="3.80.10.10">
    <property type="entry name" value="Ribonuclease Inhibitor"/>
    <property type="match status" value="2"/>
</dbReference>
<feature type="region of interest" description="Disordered" evidence="1">
    <location>
        <begin position="1275"/>
        <end position="1324"/>
    </location>
</feature>
<dbReference type="SMART" id="SM00367">
    <property type="entry name" value="LRR_CC"/>
    <property type="match status" value="5"/>
</dbReference>
<feature type="compositionally biased region" description="Polar residues" evidence="1">
    <location>
        <begin position="738"/>
        <end position="762"/>
    </location>
</feature>
<feature type="compositionally biased region" description="Polar residues" evidence="1">
    <location>
        <begin position="935"/>
        <end position="947"/>
    </location>
</feature>
<dbReference type="GO" id="GO:0031146">
    <property type="term" value="P:SCF-dependent proteasomal ubiquitin-dependent protein catabolic process"/>
    <property type="evidence" value="ECO:0007669"/>
    <property type="project" value="TreeGrafter"/>
</dbReference>
<feature type="compositionally biased region" description="Polar residues" evidence="1">
    <location>
        <begin position="596"/>
        <end position="610"/>
    </location>
</feature>
<reference evidence="3 4" key="1">
    <citation type="submission" date="2023-03" db="EMBL/GenBank/DDBJ databases">
        <title>Genome sequence of Lichtheimia ornata CBS 291.66.</title>
        <authorList>
            <person name="Mohabir J.T."/>
            <person name="Shea T.P."/>
            <person name="Kurbessoian T."/>
            <person name="Berby B."/>
            <person name="Fontaine J."/>
            <person name="Livny J."/>
            <person name="Gnirke A."/>
            <person name="Stajich J.E."/>
            <person name="Cuomo C.A."/>
        </authorList>
    </citation>
    <scope>NUCLEOTIDE SEQUENCE [LARGE SCALE GENOMIC DNA]</scope>
    <source>
        <strain evidence="3">CBS 291.66</strain>
    </source>
</reference>
<evidence type="ECO:0000256" key="1">
    <source>
        <dbReference type="SAM" id="MobiDB-lite"/>
    </source>
</evidence>
<dbReference type="Proteomes" id="UP001234581">
    <property type="component" value="Unassembled WGS sequence"/>
</dbReference>
<comment type="caution">
    <text evidence="3">The sequence shown here is derived from an EMBL/GenBank/DDBJ whole genome shotgun (WGS) entry which is preliminary data.</text>
</comment>
<proteinExistence type="predicted"/>
<feature type="compositionally biased region" description="Acidic residues" evidence="1">
    <location>
        <begin position="919"/>
        <end position="933"/>
    </location>
</feature>
<dbReference type="EMBL" id="JARTCD010000084">
    <property type="protein sequence ID" value="KAJ8653160.1"/>
    <property type="molecule type" value="Genomic_DNA"/>
</dbReference>
<organism evidence="3 4">
    <name type="scientific">Lichtheimia ornata</name>
    <dbReference type="NCBI Taxonomy" id="688661"/>
    <lineage>
        <taxon>Eukaryota</taxon>
        <taxon>Fungi</taxon>
        <taxon>Fungi incertae sedis</taxon>
        <taxon>Mucoromycota</taxon>
        <taxon>Mucoromycotina</taxon>
        <taxon>Mucoromycetes</taxon>
        <taxon>Mucorales</taxon>
        <taxon>Lichtheimiaceae</taxon>
        <taxon>Lichtheimia</taxon>
    </lineage>
</organism>
<feature type="compositionally biased region" description="Polar residues" evidence="1">
    <location>
        <begin position="1067"/>
        <end position="1087"/>
    </location>
</feature>
<dbReference type="InterPro" id="IPR057207">
    <property type="entry name" value="FBXL15_LRR"/>
</dbReference>
<feature type="compositionally biased region" description="Basic and acidic residues" evidence="1">
    <location>
        <begin position="1188"/>
        <end position="1200"/>
    </location>
</feature>
<gene>
    <name evidence="3" type="ORF">O0I10_011209</name>
</gene>
<feature type="region of interest" description="Disordered" evidence="1">
    <location>
        <begin position="835"/>
        <end position="1209"/>
    </location>
</feature>
<feature type="compositionally biased region" description="Basic residues" evidence="1">
    <location>
        <begin position="1275"/>
        <end position="1289"/>
    </location>
</feature>
<feature type="domain" description="F-box/LRR-repeat protein 15-like leucin rich repeat" evidence="2">
    <location>
        <begin position="67"/>
        <end position="424"/>
    </location>
</feature>
<keyword evidence="4" id="KW-1185">Reference proteome</keyword>
<dbReference type="InterPro" id="IPR032675">
    <property type="entry name" value="LRR_dom_sf"/>
</dbReference>
<dbReference type="SUPFAM" id="SSF52047">
    <property type="entry name" value="RNI-like"/>
    <property type="match status" value="1"/>
</dbReference>
<feature type="compositionally biased region" description="Low complexity" evidence="1">
    <location>
        <begin position="1006"/>
        <end position="1023"/>
    </location>
</feature>
<evidence type="ECO:0000313" key="4">
    <source>
        <dbReference type="Proteomes" id="UP001234581"/>
    </source>
</evidence>
<dbReference type="InterPro" id="IPR006553">
    <property type="entry name" value="Leu-rich_rpt_Cys-con_subtyp"/>
</dbReference>